<protein>
    <submittedName>
        <fullName evidence="1">Uncharacterized protein</fullName>
    </submittedName>
</protein>
<reference evidence="1" key="1">
    <citation type="submission" date="2023-10" db="EMBL/GenBank/DDBJ databases">
        <authorList>
            <person name="Domelevo Entfellner J.-B."/>
        </authorList>
    </citation>
    <scope>NUCLEOTIDE SEQUENCE</scope>
</reference>
<dbReference type="Proteomes" id="UP001189624">
    <property type="component" value="Chromosome 7"/>
</dbReference>
<dbReference type="AlphaFoldDB" id="A0AA86T9T4"/>
<gene>
    <name evidence="1" type="ORF">AYBTSS11_LOCUS21707</name>
</gene>
<dbReference type="Gramene" id="rna-AYBTSS11_LOCUS21707">
    <property type="protein sequence ID" value="CAJ1968428.1"/>
    <property type="gene ID" value="gene-AYBTSS11_LOCUS21707"/>
</dbReference>
<proteinExistence type="predicted"/>
<dbReference type="EMBL" id="OY731404">
    <property type="protein sequence ID" value="CAJ1968428.1"/>
    <property type="molecule type" value="Genomic_DNA"/>
</dbReference>
<organism evidence="1 2">
    <name type="scientific">Sphenostylis stenocarpa</name>
    <dbReference type="NCBI Taxonomy" id="92480"/>
    <lineage>
        <taxon>Eukaryota</taxon>
        <taxon>Viridiplantae</taxon>
        <taxon>Streptophyta</taxon>
        <taxon>Embryophyta</taxon>
        <taxon>Tracheophyta</taxon>
        <taxon>Spermatophyta</taxon>
        <taxon>Magnoliopsida</taxon>
        <taxon>eudicotyledons</taxon>
        <taxon>Gunneridae</taxon>
        <taxon>Pentapetalae</taxon>
        <taxon>rosids</taxon>
        <taxon>fabids</taxon>
        <taxon>Fabales</taxon>
        <taxon>Fabaceae</taxon>
        <taxon>Papilionoideae</taxon>
        <taxon>50 kb inversion clade</taxon>
        <taxon>NPAAA clade</taxon>
        <taxon>indigoferoid/millettioid clade</taxon>
        <taxon>Phaseoleae</taxon>
        <taxon>Sphenostylis</taxon>
    </lineage>
</organism>
<keyword evidence="2" id="KW-1185">Reference proteome</keyword>
<evidence type="ECO:0000313" key="1">
    <source>
        <dbReference type="EMBL" id="CAJ1968428.1"/>
    </source>
</evidence>
<name>A0AA86T9T4_9FABA</name>
<evidence type="ECO:0000313" key="2">
    <source>
        <dbReference type="Proteomes" id="UP001189624"/>
    </source>
</evidence>
<accession>A0AA86T9T4</accession>
<sequence length="50" mass="5898">MTKHNSWKTFVIYSSHSDANFKRKLRPAAKWWDPQRQPVTFVLPIKGPNS</sequence>